<dbReference type="GO" id="GO:0016788">
    <property type="term" value="F:hydrolase activity, acting on ester bonds"/>
    <property type="evidence" value="ECO:0007669"/>
    <property type="project" value="InterPro"/>
</dbReference>
<reference evidence="5 6" key="1">
    <citation type="submission" date="2019-04" db="EMBL/GenBank/DDBJ databases">
        <title>An improved genome assembly and genetic linkage map for asparagus bean, Vigna unguiculata ssp. sesquipedialis.</title>
        <authorList>
            <person name="Xia Q."/>
            <person name="Zhang R."/>
            <person name="Dong Y."/>
        </authorList>
    </citation>
    <scope>NUCLEOTIDE SEQUENCE [LARGE SCALE GENOMIC DNA]</scope>
    <source>
        <tissue evidence="5">Leaf</tissue>
    </source>
</reference>
<evidence type="ECO:0000313" key="6">
    <source>
        <dbReference type="Proteomes" id="UP000501690"/>
    </source>
</evidence>
<dbReference type="InterPro" id="IPR036514">
    <property type="entry name" value="SGNH_hydro_sf"/>
</dbReference>
<keyword evidence="3" id="KW-0812">Transmembrane</keyword>
<evidence type="ECO:0000313" key="5">
    <source>
        <dbReference type="EMBL" id="QCD89434.1"/>
    </source>
</evidence>
<accession>A0A4D6LN27</accession>
<comment type="similarity">
    <text evidence="1">Belongs to the 'GDSL' lipolytic enzyme family.</text>
</comment>
<gene>
    <name evidence="5" type="ORF">DEO72_LG4g378</name>
</gene>
<keyword evidence="3" id="KW-1133">Transmembrane helix</keyword>
<dbReference type="PANTHER" id="PTHR45642">
    <property type="entry name" value="GDSL ESTERASE/LIPASE EXL3"/>
    <property type="match status" value="1"/>
</dbReference>
<dbReference type="AlphaFoldDB" id="A0A4D6LN27"/>
<evidence type="ECO:0000256" key="3">
    <source>
        <dbReference type="SAM" id="Phobius"/>
    </source>
</evidence>
<feature type="region of interest" description="Disordered" evidence="2">
    <location>
        <begin position="369"/>
        <end position="422"/>
    </location>
</feature>
<dbReference type="CDD" id="cd01837">
    <property type="entry name" value="SGNH_plant_lipase_like"/>
    <property type="match status" value="1"/>
</dbReference>
<dbReference type="EMBL" id="CP039348">
    <property type="protein sequence ID" value="QCD89434.1"/>
    <property type="molecule type" value="Genomic_DNA"/>
</dbReference>
<keyword evidence="6" id="KW-1185">Reference proteome</keyword>
<dbReference type="InterPro" id="IPR035669">
    <property type="entry name" value="SGNH_plant_lipase-like"/>
</dbReference>
<evidence type="ECO:0000256" key="2">
    <source>
        <dbReference type="SAM" id="MobiDB-lite"/>
    </source>
</evidence>
<dbReference type="Gene3D" id="3.40.50.1110">
    <property type="entry name" value="SGNH hydrolase"/>
    <property type="match status" value="1"/>
</dbReference>
<dbReference type="InterPro" id="IPR050592">
    <property type="entry name" value="GDSL_lipolytic_enzyme"/>
</dbReference>
<sequence length="422" mass="46941">MACYASYSIILIHLCTSVVVVASFGNDLIRPKFSSILVFGDSTVDTGNNNYIKTLAKGNHFPYGKDFPGHVPTGRFSNGKLVPDFIASVLNLKNTVPPFLHPNLSDEDLLTGVSFASGGSGFDDLTTALTGAIAVSQQIEYFKVYVGRLKAIAGEHEAKQILRDSLVIISAGTNDFLLNFYDISTRKLEFNIDGYQDFVQSRLQIFMKELYDLGCRKFAVSGLPCIGCIPIQITKSGKIKDRKCVEDENSDAKLYNRKLTRLLPKIQAMLPGSKVVYTDIYYTLINLINQPQKYGFKETNKGCCGTGLFEVTPLCNEFTSTCDDPSNVDNSDLEEDEQEVLSLQEQLRVEKDLRVVLERNPVNGKLATKTTKNPTKGKSAKVKMKSVKEKIKSDKEKIKSVKEKNKSTMEIEDCSGREKKKI</sequence>
<proteinExistence type="inferred from homology"/>
<feature type="transmembrane region" description="Helical" evidence="3">
    <location>
        <begin position="6"/>
        <end position="25"/>
    </location>
</feature>
<evidence type="ECO:0000256" key="1">
    <source>
        <dbReference type="ARBA" id="ARBA00008668"/>
    </source>
</evidence>
<protein>
    <submittedName>
        <fullName evidence="5">Zeta-carotene desaturase</fullName>
    </submittedName>
</protein>
<feature type="chain" id="PRO_5020032730" evidence="4">
    <location>
        <begin position="18"/>
        <end position="422"/>
    </location>
</feature>
<organism evidence="5 6">
    <name type="scientific">Vigna unguiculata</name>
    <name type="common">Cowpea</name>
    <dbReference type="NCBI Taxonomy" id="3917"/>
    <lineage>
        <taxon>Eukaryota</taxon>
        <taxon>Viridiplantae</taxon>
        <taxon>Streptophyta</taxon>
        <taxon>Embryophyta</taxon>
        <taxon>Tracheophyta</taxon>
        <taxon>Spermatophyta</taxon>
        <taxon>Magnoliopsida</taxon>
        <taxon>eudicotyledons</taxon>
        <taxon>Gunneridae</taxon>
        <taxon>Pentapetalae</taxon>
        <taxon>rosids</taxon>
        <taxon>fabids</taxon>
        <taxon>Fabales</taxon>
        <taxon>Fabaceae</taxon>
        <taxon>Papilionoideae</taxon>
        <taxon>50 kb inversion clade</taxon>
        <taxon>NPAAA clade</taxon>
        <taxon>indigoferoid/millettioid clade</taxon>
        <taxon>Phaseoleae</taxon>
        <taxon>Vigna</taxon>
    </lineage>
</organism>
<keyword evidence="3" id="KW-0472">Membrane</keyword>
<dbReference type="Pfam" id="PF00657">
    <property type="entry name" value="Lipase_GDSL"/>
    <property type="match status" value="1"/>
</dbReference>
<keyword evidence="4" id="KW-0732">Signal</keyword>
<dbReference type="SUPFAM" id="SSF52266">
    <property type="entry name" value="SGNH hydrolase"/>
    <property type="match status" value="1"/>
</dbReference>
<feature type="compositionally biased region" description="Basic and acidic residues" evidence="2">
    <location>
        <begin position="386"/>
        <end position="422"/>
    </location>
</feature>
<evidence type="ECO:0000256" key="4">
    <source>
        <dbReference type="SAM" id="SignalP"/>
    </source>
</evidence>
<name>A0A4D6LN27_VIGUN</name>
<feature type="signal peptide" evidence="4">
    <location>
        <begin position="1"/>
        <end position="17"/>
    </location>
</feature>
<dbReference type="InterPro" id="IPR001087">
    <property type="entry name" value="GDSL"/>
</dbReference>
<dbReference type="PANTHER" id="PTHR45642:SF120">
    <property type="entry name" value="GDSL-LIKE LIPASE_ACYLHYDROLASE"/>
    <property type="match status" value="1"/>
</dbReference>
<dbReference type="Proteomes" id="UP000501690">
    <property type="component" value="Linkage Group LG4"/>
</dbReference>